<dbReference type="RefSeq" id="WP_011571240.1">
    <property type="nucleotide sequence ID" value="NC_008212.1"/>
</dbReference>
<dbReference type="InterPro" id="IPR001091">
    <property type="entry name" value="RM_Methyltransferase"/>
</dbReference>
<dbReference type="KEGG" id="hwa:HQ_1970A"/>
<evidence type="ECO:0000256" key="6">
    <source>
        <dbReference type="ARBA" id="ARBA00023125"/>
    </source>
</evidence>
<dbReference type="InterPro" id="IPR002941">
    <property type="entry name" value="DNA_methylase_N4/N6"/>
</dbReference>
<organism evidence="10 11">
    <name type="scientific">Haloquadratum walsbyi (strain DSM 16790 / HBSQ001)</name>
    <dbReference type="NCBI Taxonomy" id="362976"/>
    <lineage>
        <taxon>Archaea</taxon>
        <taxon>Methanobacteriati</taxon>
        <taxon>Methanobacteriota</taxon>
        <taxon>Stenosarchaea group</taxon>
        <taxon>Halobacteria</taxon>
        <taxon>Halobacteriales</taxon>
        <taxon>Haloferacaceae</taxon>
        <taxon>Haloquadratum</taxon>
    </lineage>
</organism>
<dbReference type="Proteomes" id="UP000001975">
    <property type="component" value="Chromosome"/>
</dbReference>
<evidence type="ECO:0000256" key="2">
    <source>
        <dbReference type="ARBA" id="ARBA00022603"/>
    </source>
</evidence>
<dbReference type="REBASE" id="13218">
    <property type="entry name" value="M.HwaORF1970P"/>
</dbReference>
<evidence type="ECO:0000259" key="9">
    <source>
        <dbReference type="Pfam" id="PF01555"/>
    </source>
</evidence>
<proteinExistence type="inferred from homology"/>
<evidence type="ECO:0000256" key="4">
    <source>
        <dbReference type="ARBA" id="ARBA00022691"/>
    </source>
</evidence>
<comment type="catalytic activity">
    <reaction evidence="7 8">
        <text>a 2'-deoxycytidine in DNA + S-adenosyl-L-methionine = an N(4)-methyl-2'-deoxycytidine in DNA + S-adenosyl-L-homocysteine + H(+)</text>
        <dbReference type="Rhea" id="RHEA:16857"/>
        <dbReference type="Rhea" id="RHEA-COMP:11369"/>
        <dbReference type="Rhea" id="RHEA-COMP:13674"/>
        <dbReference type="ChEBI" id="CHEBI:15378"/>
        <dbReference type="ChEBI" id="CHEBI:57856"/>
        <dbReference type="ChEBI" id="CHEBI:59789"/>
        <dbReference type="ChEBI" id="CHEBI:85452"/>
        <dbReference type="ChEBI" id="CHEBI:137933"/>
        <dbReference type="EC" id="2.1.1.113"/>
    </reaction>
</comment>
<sequence>MEEYELSNGVIHRGDCLDGLRELAEDAITLGFTSPPYFNAVNYEEHVEKVHGNTDHWEREEMSYDDYQDFLIKRFEEVFRVTRPGGHTIVNISPVHWEDERVALPFHLVGWMEDIGWTFKEDIIWEKPVAKDRRSGVLLQNPYPGYYYPSVVAEYVLVFQKEADDENKNNIYWNRTEEEKTKNEISLDDYQGEKSKNVWKIRQVAPGENEHPAPFPRELAERVIQFYSYQDDTVMDIFAGSGQTLLAAQDLDREFIGFETQHEYVEYAKNRVIDESSQMTLEDI</sequence>
<dbReference type="GO" id="GO:0008170">
    <property type="term" value="F:N-methyltransferase activity"/>
    <property type="evidence" value="ECO:0007669"/>
    <property type="project" value="InterPro"/>
</dbReference>
<keyword evidence="11" id="KW-1185">Reference proteome</keyword>
<protein>
    <recommendedName>
        <fullName evidence="8">Type II methyltransferase</fullName>
        <ecNumber evidence="8">2.1.1.113</ecNumber>
    </recommendedName>
    <alternativeName>
        <fullName evidence="8">N-4 cytosine-specific methyltransferase</fullName>
    </alternativeName>
</protein>
<keyword evidence="5 8" id="KW-0680">Restriction system</keyword>
<accession>Q18IS0</accession>
<evidence type="ECO:0000313" key="11">
    <source>
        <dbReference type="Proteomes" id="UP000001975"/>
    </source>
</evidence>
<dbReference type="HOGENOM" id="CLU_024927_2_2_2"/>
<keyword evidence="4 8" id="KW-0949">S-adenosyl-L-methionine</keyword>
<dbReference type="PROSITE" id="PS00093">
    <property type="entry name" value="N4_MTASE"/>
    <property type="match status" value="1"/>
</dbReference>
<keyword evidence="3 10" id="KW-0808">Transferase</keyword>
<evidence type="ECO:0000256" key="3">
    <source>
        <dbReference type="ARBA" id="ARBA00022679"/>
    </source>
</evidence>
<dbReference type="EC" id="2.1.1.113" evidence="8"/>
<dbReference type="Gene3D" id="3.40.50.150">
    <property type="entry name" value="Vaccinia Virus protein VP39"/>
    <property type="match status" value="1"/>
</dbReference>
<keyword evidence="2 8" id="KW-0489">Methyltransferase</keyword>
<dbReference type="PRINTS" id="PR00508">
    <property type="entry name" value="S21N4MTFRASE"/>
</dbReference>
<keyword evidence="6" id="KW-0238">DNA-binding</keyword>
<evidence type="ECO:0000313" key="10">
    <source>
        <dbReference type="EMBL" id="CAJ52098.1"/>
    </source>
</evidence>
<evidence type="ECO:0000256" key="5">
    <source>
        <dbReference type="ARBA" id="ARBA00022747"/>
    </source>
</evidence>
<gene>
    <name evidence="10" type="ordered locus">HQ_1970A</name>
</gene>
<dbReference type="Pfam" id="PF01555">
    <property type="entry name" value="N6_N4_Mtase"/>
    <property type="match status" value="1"/>
</dbReference>
<reference evidence="10 11" key="1">
    <citation type="journal article" date="2006" name="BMC Genomics">
        <title>The genome of the square archaeon Haloquadratum walsbyi: life at the limits of water activity.</title>
        <authorList>
            <person name="Bolhuis H.H."/>
            <person name="Palm P.P."/>
            <person name="Wende A.W."/>
            <person name="Falb M.M."/>
            <person name="Rampp M.M."/>
            <person name="Rodriguez-Valera F.F."/>
            <person name="Pfeiffer F.F."/>
            <person name="Oesterhelt D.D."/>
        </authorList>
    </citation>
    <scope>NUCLEOTIDE SEQUENCE [LARGE SCALE GENOMIC DNA]</scope>
    <source>
        <strain evidence="11">DSM 16790 / HBSQ001</strain>
    </source>
</reference>
<evidence type="ECO:0000256" key="8">
    <source>
        <dbReference type="RuleBase" id="RU362026"/>
    </source>
</evidence>
<dbReference type="eggNOG" id="arCOG00115">
    <property type="taxonomic scope" value="Archaea"/>
</dbReference>
<dbReference type="InterPro" id="IPR029063">
    <property type="entry name" value="SAM-dependent_MTases_sf"/>
</dbReference>
<evidence type="ECO:0000256" key="7">
    <source>
        <dbReference type="ARBA" id="ARBA00049120"/>
    </source>
</evidence>
<dbReference type="GO" id="GO:0015667">
    <property type="term" value="F:site-specific DNA-methyltransferase (cytosine-N4-specific) activity"/>
    <property type="evidence" value="ECO:0007669"/>
    <property type="project" value="UniProtKB-EC"/>
</dbReference>
<dbReference type="GO" id="GO:0032259">
    <property type="term" value="P:methylation"/>
    <property type="evidence" value="ECO:0007669"/>
    <property type="project" value="UniProtKB-KW"/>
</dbReference>
<dbReference type="InterPro" id="IPR017985">
    <property type="entry name" value="MeTrfase_CN4_CS"/>
</dbReference>
<dbReference type="SUPFAM" id="SSF53335">
    <property type="entry name" value="S-adenosyl-L-methionine-dependent methyltransferases"/>
    <property type="match status" value="1"/>
</dbReference>
<comment type="similarity">
    <text evidence="1">Belongs to the N(4)/N(6)-methyltransferase family. N(4) subfamily.</text>
</comment>
<feature type="domain" description="DNA methylase N-4/N-6" evidence="9">
    <location>
        <begin position="30"/>
        <end position="269"/>
    </location>
</feature>
<evidence type="ECO:0000256" key="1">
    <source>
        <dbReference type="ARBA" id="ARBA00010203"/>
    </source>
</evidence>
<dbReference type="AlphaFoldDB" id="Q18IS0"/>
<dbReference type="GO" id="GO:0003677">
    <property type="term" value="F:DNA binding"/>
    <property type="evidence" value="ECO:0007669"/>
    <property type="project" value="UniProtKB-KW"/>
</dbReference>
<dbReference type="STRING" id="362976.HQ_1970A"/>
<dbReference type="GeneID" id="4192607"/>
<dbReference type="GO" id="GO:0009307">
    <property type="term" value="P:DNA restriction-modification system"/>
    <property type="evidence" value="ECO:0007669"/>
    <property type="project" value="UniProtKB-KW"/>
</dbReference>
<name>Q18IS0_HALWD</name>
<dbReference type="EMBL" id="AM180088">
    <property type="protein sequence ID" value="CAJ52098.1"/>
    <property type="molecule type" value="Genomic_DNA"/>
</dbReference>